<comment type="caution">
    <text evidence="1">The sequence shown here is derived from an EMBL/GenBank/DDBJ whole genome shotgun (WGS) entry which is preliminary data.</text>
</comment>
<dbReference type="Proteomes" id="UP001153076">
    <property type="component" value="Unassembled WGS sequence"/>
</dbReference>
<evidence type="ECO:0000313" key="1">
    <source>
        <dbReference type="EMBL" id="KAJ8437464.1"/>
    </source>
</evidence>
<reference evidence="1" key="1">
    <citation type="submission" date="2022-04" db="EMBL/GenBank/DDBJ databases">
        <title>Carnegiea gigantea Genome sequencing and assembly v2.</title>
        <authorList>
            <person name="Copetti D."/>
            <person name="Sanderson M.J."/>
            <person name="Burquez A."/>
            <person name="Wojciechowski M.F."/>
        </authorList>
    </citation>
    <scope>NUCLEOTIDE SEQUENCE</scope>
    <source>
        <strain evidence="1">SGP5-SGP5p</strain>
        <tissue evidence="1">Aerial part</tissue>
    </source>
</reference>
<protein>
    <submittedName>
        <fullName evidence="1">Uncharacterized protein</fullName>
    </submittedName>
</protein>
<name>A0A9Q1K5Z5_9CARY</name>
<proteinExistence type="predicted"/>
<evidence type="ECO:0000313" key="2">
    <source>
        <dbReference type="Proteomes" id="UP001153076"/>
    </source>
</evidence>
<sequence length="180" mass="19997">MKLLDLGDSIYPRLVHLFYANLDAQATPNGVFLKSIVKNVELTLDRSVLESIFWLKFINTTPSNLTCKHAKDLGWQHASNLTPTEAAVLKVTLPDTLSTANVVTVLAGLQETTATIRQQLDQVQLDMGLMNKKLDSLIRLTSLIHCGAQLAIPFQMIDIAYATQSTKQIIRSTSFVPNFR</sequence>
<accession>A0A9Q1K5Z5</accession>
<keyword evidence="2" id="KW-1185">Reference proteome</keyword>
<dbReference type="EMBL" id="JAKOGI010000299">
    <property type="protein sequence ID" value="KAJ8437464.1"/>
    <property type="molecule type" value="Genomic_DNA"/>
</dbReference>
<dbReference type="AlphaFoldDB" id="A0A9Q1K5Z5"/>
<dbReference type="OrthoDB" id="848707at2759"/>
<gene>
    <name evidence="1" type="ORF">Cgig2_012904</name>
</gene>
<organism evidence="1 2">
    <name type="scientific">Carnegiea gigantea</name>
    <dbReference type="NCBI Taxonomy" id="171969"/>
    <lineage>
        <taxon>Eukaryota</taxon>
        <taxon>Viridiplantae</taxon>
        <taxon>Streptophyta</taxon>
        <taxon>Embryophyta</taxon>
        <taxon>Tracheophyta</taxon>
        <taxon>Spermatophyta</taxon>
        <taxon>Magnoliopsida</taxon>
        <taxon>eudicotyledons</taxon>
        <taxon>Gunneridae</taxon>
        <taxon>Pentapetalae</taxon>
        <taxon>Caryophyllales</taxon>
        <taxon>Cactineae</taxon>
        <taxon>Cactaceae</taxon>
        <taxon>Cactoideae</taxon>
        <taxon>Echinocereeae</taxon>
        <taxon>Carnegiea</taxon>
    </lineage>
</organism>